<dbReference type="EMBL" id="ANOG01000103">
    <property type="protein sequence ID" value="EMI22415.1"/>
    <property type="molecule type" value="Genomic_DNA"/>
</dbReference>
<dbReference type="AlphaFoldDB" id="M5RT01"/>
<dbReference type="PATRIC" id="fig|1265738.3.peg.641"/>
<evidence type="ECO:0000313" key="1">
    <source>
        <dbReference type="EMBL" id="EMI22415.1"/>
    </source>
</evidence>
<organism evidence="1 2">
    <name type="scientific">Rhodopirellula maiorica SM1</name>
    <dbReference type="NCBI Taxonomy" id="1265738"/>
    <lineage>
        <taxon>Bacteria</taxon>
        <taxon>Pseudomonadati</taxon>
        <taxon>Planctomycetota</taxon>
        <taxon>Planctomycetia</taxon>
        <taxon>Pirellulales</taxon>
        <taxon>Pirellulaceae</taxon>
        <taxon>Novipirellula</taxon>
    </lineage>
</organism>
<evidence type="ECO:0000313" key="2">
    <source>
        <dbReference type="Proteomes" id="UP000011991"/>
    </source>
</evidence>
<dbReference type="Proteomes" id="UP000011991">
    <property type="component" value="Unassembled WGS sequence"/>
</dbReference>
<accession>M5RT01</accession>
<reference evidence="1 2" key="1">
    <citation type="journal article" date="2013" name="Mar. Genomics">
        <title>Expression of sulfatases in Rhodopirellula baltica and the diversity of sulfatases in the genus Rhodopirellula.</title>
        <authorList>
            <person name="Wegner C.E."/>
            <person name="Richter-Heitmann T."/>
            <person name="Klindworth A."/>
            <person name="Klockow C."/>
            <person name="Richter M."/>
            <person name="Achstetter T."/>
            <person name="Glockner F.O."/>
            <person name="Harder J."/>
        </authorList>
    </citation>
    <scope>NUCLEOTIDE SEQUENCE [LARGE SCALE GENOMIC DNA]</scope>
    <source>
        <strain evidence="1 2">SM1</strain>
    </source>
</reference>
<keyword evidence="2" id="KW-1185">Reference proteome</keyword>
<gene>
    <name evidence="1" type="ORF">RMSM_00642</name>
</gene>
<proteinExistence type="predicted"/>
<comment type="caution">
    <text evidence="1">The sequence shown here is derived from an EMBL/GenBank/DDBJ whole genome shotgun (WGS) entry which is preliminary data.</text>
</comment>
<sequence length="56" mass="6105">MGHVPASDVRLLIIAADGKTHEETIHIGGHPEILQPRIGKAAMAWLRSVVSRLRKA</sequence>
<protein>
    <submittedName>
        <fullName evidence="1">Uncharacterized protein</fullName>
    </submittedName>
</protein>
<name>M5RT01_9BACT</name>